<dbReference type="InterPro" id="IPR036388">
    <property type="entry name" value="WH-like_DNA-bd_sf"/>
</dbReference>
<evidence type="ECO:0000256" key="1">
    <source>
        <dbReference type="SAM" id="MobiDB-lite"/>
    </source>
</evidence>
<dbReference type="SUPFAM" id="SSF46785">
    <property type="entry name" value="Winged helix' DNA-binding domain"/>
    <property type="match status" value="1"/>
</dbReference>
<dbReference type="EMBL" id="BMGI01000006">
    <property type="protein sequence ID" value="GGD45955.1"/>
    <property type="molecule type" value="Genomic_DNA"/>
</dbReference>
<name>A0ABQ1QTV5_9RHOB</name>
<comment type="caution">
    <text evidence="3">The sequence shown here is derived from an EMBL/GenBank/DDBJ whole genome shotgun (WGS) entry which is preliminary data.</text>
</comment>
<reference evidence="4" key="1">
    <citation type="journal article" date="2019" name="Int. J. Syst. Evol. Microbiol.">
        <title>The Global Catalogue of Microorganisms (GCM) 10K type strain sequencing project: providing services to taxonomists for standard genome sequencing and annotation.</title>
        <authorList>
            <consortium name="The Broad Institute Genomics Platform"/>
            <consortium name="The Broad Institute Genome Sequencing Center for Infectious Disease"/>
            <person name="Wu L."/>
            <person name="Ma J."/>
        </authorList>
    </citation>
    <scope>NUCLEOTIDE SEQUENCE [LARGE SCALE GENOMIC DNA]</scope>
    <source>
        <strain evidence="4">CGMCC 1.12922</strain>
    </source>
</reference>
<feature type="domain" description="HTH lysR-type" evidence="2">
    <location>
        <begin position="93"/>
        <end position="153"/>
    </location>
</feature>
<dbReference type="InterPro" id="IPR051815">
    <property type="entry name" value="Molybdate_resp_trans_reg"/>
</dbReference>
<dbReference type="Gene3D" id="1.10.10.10">
    <property type="entry name" value="Winged helix-like DNA-binding domain superfamily/Winged helix DNA-binding domain"/>
    <property type="match status" value="1"/>
</dbReference>
<dbReference type="Proteomes" id="UP000617355">
    <property type="component" value="Unassembled WGS sequence"/>
</dbReference>
<evidence type="ECO:0000313" key="3">
    <source>
        <dbReference type="EMBL" id="GGD45955.1"/>
    </source>
</evidence>
<dbReference type="InterPro" id="IPR000847">
    <property type="entry name" value="LysR_HTH_N"/>
</dbReference>
<protein>
    <recommendedName>
        <fullName evidence="2">HTH lysR-type domain-containing protein</fullName>
    </recommendedName>
</protein>
<feature type="region of interest" description="Disordered" evidence="1">
    <location>
        <begin position="29"/>
        <end position="52"/>
    </location>
</feature>
<sequence length="182" mass="19483">MFRAPAPVASLPRCAGPIDPARGIAIRQRPTIPRTGSGAHPAAPFSPPGLRNARFPRNARGMTRTPAPPPERHRLSIRLVFDDSGMMGPGKAELLERIARCGSIAAAGREMGMSYKRAWMLIETLNAMFREPLVERVRGGPGGGGAELTPAGQEVLALYRAIVAEAEAAGQERLEAMRALLK</sequence>
<dbReference type="InterPro" id="IPR036390">
    <property type="entry name" value="WH_DNA-bd_sf"/>
</dbReference>
<organism evidence="3 4">
    <name type="scientific">Sinisalibacter lacisalsi</name>
    <dbReference type="NCBI Taxonomy" id="1526570"/>
    <lineage>
        <taxon>Bacteria</taxon>
        <taxon>Pseudomonadati</taxon>
        <taxon>Pseudomonadota</taxon>
        <taxon>Alphaproteobacteria</taxon>
        <taxon>Rhodobacterales</taxon>
        <taxon>Roseobacteraceae</taxon>
        <taxon>Sinisalibacter</taxon>
    </lineage>
</organism>
<keyword evidence="4" id="KW-1185">Reference proteome</keyword>
<gene>
    <name evidence="3" type="ORF">GCM10011358_32030</name>
</gene>
<proteinExistence type="predicted"/>
<dbReference type="PANTHER" id="PTHR30432">
    <property type="entry name" value="TRANSCRIPTIONAL REGULATOR MODE"/>
    <property type="match status" value="1"/>
</dbReference>
<accession>A0ABQ1QTV5</accession>
<evidence type="ECO:0000313" key="4">
    <source>
        <dbReference type="Proteomes" id="UP000617355"/>
    </source>
</evidence>
<evidence type="ECO:0000259" key="2">
    <source>
        <dbReference type="Pfam" id="PF00126"/>
    </source>
</evidence>
<dbReference type="Pfam" id="PF00126">
    <property type="entry name" value="HTH_1"/>
    <property type="match status" value="1"/>
</dbReference>
<dbReference type="PANTHER" id="PTHR30432:SF1">
    <property type="entry name" value="DNA-BINDING TRANSCRIPTIONAL DUAL REGULATOR MODE"/>
    <property type="match status" value="1"/>
</dbReference>